<organism evidence="2 3">
    <name type="scientific">Fusarium poae</name>
    <dbReference type="NCBI Taxonomy" id="36050"/>
    <lineage>
        <taxon>Eukaryota</taxon>
        <taxon>Fungi</taxon>
        <taxon>Dikarya</taxon>
        <taxon>Ascomycota</taxon>
        <taxon>Pezizomycotina</taxon>
        <taxon>Sordariomycetes</taxon>
        <taxon>Hypocreomycetidae</taxon>
        <taxon>Hypocreales</taxon>
        <taxon>Nectriaceae</taxon>
        <taxon>Fusarium</taxon>
    </lineage>
</organism>
<gene>
    <name evidence="2" type="ORF">FPOA_10724</name>
</gene>
<comment type="caution">
    <text evidence="2">The sequence shown here is derived from an EMBL/GenBank/DDBJ whole genome shotgun (WGS) entry which is preliminary data.</text>
</comment>
<evidence type="ECO:0008006" key="4">
    <source>
        <dbReference type="Google" id="ProtNLM"/>
    </source>
</evidence>
<evidence type="ECO:0000313" key="3">
    <source>
        <dbReference type="Proteomes" id="UP000091967"/>
    </source>
</evidence>
<accession>A0A1B8AEY5</accession>
<reference evidence="2 3" key="1">
    <citation type="submission" date="2016-06" db="EMBL/GenBank/DDBJ databases">
        <title>Living apart together: crosstalk between the core and supernumerary genomes in a fungal plant pathogen.</title>
        <authorList>
            <person name="Vanheule A."/>
            <person name="Audenaert K."/>
            <person name="Warris S."/>
            <person name="Van De Geest H."/>
            <person name="Schijlen E."/>
            <person name="Hofte M."/>
            <person name="De Saeger S."/>
            <person name="Haesaert G."/>
            <person name="Waalwijk C."/>
            <person name="Van Der Lee T."/>
        </authorList>
    </citation>
    <scope>NUCLEOTIDE SEQUENCE [LARGE SCALE GENOMIC DNA]</scope>
    <source>
        <strain evidence="2 3">2516</strain>
    </source>
</reference>
<proteinExistence type="predicted"/>
<sequence>MRSAGVDAIEARLGWLQLDDDEVQTPGIVDVEIVDVEMIDAEMADVEMTDVETLDVEMLDVEMVDVEMLDVEMIDAPNDQNHTISLESTSSRMLANFSSLNWFFLIWHFVKELTLGVAAAFLLLRTRIGQHSGSPDNRGQQEEQTHKDENATVDLVDEDLIGAITVGNGPIAMAYPTWLGSPYSTLGCNLLDPFDSLCENPERLRQLLRHPSAKSAGEPLFRIDQQSDLVLFQGFHVKDSPFPFLADKTLFHALSLLLVSEANNHLPNHETLHHRGQVLECLSLDLLHSRSGIPSLQVITAILMLISYEYRVHDTQSTHGTAALHIRGLQKIIYQPEILASGYNPERVQQIQRALFWQDIICSLATGTPRLLSLDNNNAFDLLRENKVYGSYFVLPEGLALYTGSWPETSLAVFEDLNAMCQLVDGMHGQNTSSAHLYDSDVHTTTLLIPLMEDLDDEGYPLYNNQADLEIRLVDLLSQTRAKPHNQDDLIYRACLFAACLCTYRLSSGIWEGQYVPEKCVTEILDCIEDFTRHMSPWKFAPDISFWLLNVAGGLTKNQLNRKRAAALVQRYRSFYPTGYNQDWEVVDMKLKKFTWKREMPSFAGLDGANSNKKRKRTELFPDEELNKSQSIAKTMSPWSDLPRQATCLILFFFVVAKMSHDTTPPPAPPHSPRELRITRAQKRPQLGYVETTKALAKLDILNSATREILSGIDGLTETADEIDWILNLGTQGVSHSLARTKQTCQSLMDLVQERLAFLDQQEM</sequence>
<evidence type="ECO:0000313" key="2">
    <source>
        <dbReference type="EMBL" id="OBS18999.1"/>
    </source>
</evidence>
<keyword evidence="3" id="KW-1185">Reference proteome</keyword>
<dbReference type="PANTHER" id="PTHR37540:SF5">
    <property type="entry name" value="TRANSCRIPTION FACTOR DOMAIN-CONTAINING PROTEIN"/>
    <property type="match status" value="1"/>
</dbReference>
<feature type="region of interest" description="Disordered" evidence="1">
    <location>
        <begin position="131"/>
        <end position="151"/>
    </location>
</feature>
<dbReference type="AlphaFoldDB" id="A0A1B8AEY5"/>
<dbReference type="STRING" id="36050.A0A1B8AEY5"/>
<dbReference type="Proteomes" id="UP000091967">
    <property type="component" value="Unassembled WGS sequence"/>
</dbReference>
<name>A0A1B8AEY5_FUSPO</name>
<dbReference type="PANTHER" id="PTHR37540">
    <property type="entry name" value="TRANSCRIPTION FACTOR (ACR-2), PUTATIVE-RELATED-RELATED"/>
    <property type="match status" value="1"/>
</dbReference>
<dbReference type="CDD" id="cd12148">
    <property type="entry name" value="fungal_TF_MHR"/>
    <property type="match status" value="1"/>
</dbReference>
<dbReference type="EMBL" id="LYXU01000004">
    <property type="protein sequence ID" value="OBS18999.1"/>
    <property type="molecule type" value="Genomic_DNA"/>
</dbReference>
<evidence type="ECO:0000256" key="1">
    <source>
        <dbReference type="SAM" id="MobiDB-lite"/>
    </source>
</evidence>
<protein>
    <recommendedName>
        <fullName evidence="4">Transcription factor domain-containing protein</fullName>
    </recommendedName>
</protein>
<feature type="compositionally biased region" description="Basic and acidic residues" evidence="1">
    <location>
        <begin position="139"/>
        <end position="150"/>
    </location>
</feature>